<dbReference type="EMBL" id="FWDO01000005">
    <property type="protein sequence ID" value="SLM19362.1"/>
    <property type="molecule type" value="Genomic_DNA"/>
</dbReference>
<protein>
    <submittedName>
        <fullName evidence="6">8-oxoguanine deaminase</fullName>
        <ecNumber evidence="6">3.5.4.32</ecNumber>
    </submittedName>
</protein>
<dbReference type="GO" id="GO:0019239">
    <property type="term" value="F:deaminase activity"/>
    <property type="evidence" value="ECO:0007669"/>
    <property type="project" value="UniProtKB-ARBA"/>
</dbReference>
<feature type="region of interest" description="Disordered" evidence="4">
    <location>
        <begin position="180"/>
        <end position="199"/>
    </location>
</feature>
<dbReference type="AlphaFoldDB" id="A0A3P3XSV4"/>
<evidence type="ECO:0000256" key="2">
    <source>
        <dbReference type="ARBA" id="ARBA00022801"/>
    </source>
</evidence>
<organism evidence="6">
    <name type="scientific">uncultured spirochete</name>
    <dbReference type="NCBI Taxonomy" id="156406"/>
    <lineage>
        <taxon>Bacteria</taxon>
        <taxon>Pseudomonadati</taxon>
        <taxon>Spirochaetota</taxon>
        <taxon>Spirochaetia</taxon>
        <taxon>Spirochaetales</taxon>
        <taxon>environmental samples</taxon>
    </lineage>
</organism>
<dbReference type="Gene3D" id="3.20.20.140">
    <property type="entry name" value="Metal-dependent hydrolases"/>
    <property type="match status" value="1"/>
</dbReference>
<evidence type="ECO:0000313" key="6">
    <source>
        <dbReference type="EMBL" id="SLM19362.1"/>
    </source>
</evidence>
<evidence type="ECO:0000256" key="4">
    <source>
        <dbReference type="SAM" id="MobiDB-lite"/>
    </source>
</evidence>
<dbReference type="InterPro" id="IPR011059">
    <property type="entry name" value="Metal-dep_hydrolase_composite"/>
</dbReference>
<reference evidence="6" key="1">
    <citation type="submission" date="2017-02" db="EMBL/GenBank/DDBJ databases">
        <authorList>
            <person name="Regsiter A."/>
            <person name="William W."/>
        </authorList>
    </citation>
    <scope>NUCLEOTIDE SEQUENCE</scope>
    <source>
        <strain evidence="6">BdmA 4</strain>
    </source>
</reference>
<gene>
    <name evidence="6" type="ORF">SPIRO4BDMA_50877</name>
</gene>
<dbReference type="InterPro" id="IPR050287">
    <property type="entry name" value="MTA/SAH_deaminase"/>
</dbReference>
<evidence type="ECO:0000259" key="5">
    <source>
        <dbReference type="Pfam" id="PF01979"/>
    </source>
</evidence>
<name>A0A3P3XSV4_9SPIR</name>
<dbReference type="SUPFAM" id="SSF51556">
    <property type="entry name" value="Metallo-dependent hydrolases"/>
    <property type="match status" value="1"/>
</dbReference>
<evidence type="ECO:0000256" key="3">
    <source>
        <dbReference type="ARBA" id="ARBA00022833"/>
    </source>
</evidence>
<dbReference type="Pfam" id="PF01979">
    <property type="entry name" value="Amidohydro_1"/>
    <property type="match status" value="1"/>
</dbReference>
<dbReference type="PANTHER" id="PTHR43794:SF11">
    <property type="entry name" value="AMIDOHYDROLASE-RELATED DOMAIN-CONTAINING PROTEIN"/>
    <property type="match status" value="1"/>
</dbReference>
<dbReference type="EC" id="3.5.4.32" evidence="6"/>
<evidence type="ECO:0000256" key="1">
    <source>
        <dbReference type="ARBA" id="ARBA00022723"/>
    </source>
</evidence>
<dbReference type="FunFam" id="3.20.20.140:FF:000014">
    <property type="entry name" value="5-methylthioadenosine/S-adenosylhomocysteine deaminase"/>
    <property type="match status" value="1"/>
</dbReference>
<dbReference type="GO" id="GO:0046872">
    <property type="term" value="F:metal ion binding"/>
    <property type="evidence" value="ECO:0007669"/>
    <property type="project" value="UniProtKB-KW"/>
</dbReference>
<dbReference type="SUPFAM" id="SSF51338">
    <property type="entry name" value="Composite domain of metallo-dependent hydrolases"/>
    <property type="match status" value="1"/>
</dbReference>
<dbReference type="InterPro" id="IPR032466">
    <property type="entry name" value="Metal_Hydrolase"/>
</dbReference>
<keyword evidence="2 6" id="KW-0378">Hydrolase</keyword>
<dbReference type="CDD" id="cd01298">
    <property type="entry name" value="ATZ_TRZ_like"/>
    <property type="match status" value="1"/>
</dbReference>
<accession>A0A3P3XSV4</accession>
<sequence length="481" mass="52240">MILLKDCFAVAVPAATRGTETGADGAAGATQTAKAVRSARRRFDLLRDVDILVDGNRIEKIAPTIEAPEGATVIDASRHVVLPGLVNTHHHFYQTLTRNLPAVQDAKLFDWLVYLYEIWKYLDPEAVYWSSTLAMAELAKTGCTLTTDHHYLYPTGFGGDIPSLQFRAAADIGLRFAPTRGSMSRSKKDGGLPPDSTVQDEDSILAHSEETLRRFHDPAPDAMRKVALAPCSPFSVSERLMKDSAALARRYGARIHTHLAETSDEDDYCVQVYGRRPLEVMRDCDFVGPDVWYAHGIFFNDEELDFLAKTGTGVAHCPSSNMRLGSGICRVHEMLGRGVPVGLGVDGSASNDTSDMLGEARQALLLQRIKYGSAGLTAGEAMHIATAGGARILGFEEAGEIAEGRLADIALFDVMKLEYAGALSDPLAALLFSGYNHGVDYLIVNGKQVVRHGLLVGADEETIRRNALSACERMYKKAGIL</sequence>
<dbReference type="GO" id="GO:0102127">
    <property type="term" value="F:8-oxoguanine deaminase activity"/>
    <property type="evidence" value="ECO:0007669"/>
    <property type="project" value="UniProtKB-EC"/>
</dbReference>
<dbReference type="PANTHER" id="PTHR43794">
    <property type="entry name" value="AMINOHYDROLASE SSNA-RELATED"/>
    <property type="match status" value="1"/>
</dbReference>
<keyword evidence="3" id="KW-0862">Zinc</keyword>
<dbReference type="NCBIfam" id="NF006055">
    <property type="entry name" value="PRK08203.1"/>
    <property type="match status" value="1"/>
</dbReference>
<dbReference type="Gene3D" id="2.30.40.10">
    <property type="entry name" value="Urease, subunit C, domain 1"/>
    <property type="match status" value="1"/>
</dbReference>
<feature type="domain" description="Amidohydrolase-related" evidence="5">
    <location>
        <begin position="80"/>
        <end position="449"/>
    </location>
</feature>
<dbReference type="InterPro" id="IPR006680">
    <property type="entry name" value="Amidohydro-rel"/>
</dbReference>
<proteinExistence type="predicted"/>
<keyword evidence="1" id="KW-0479">Metal-binding</keyword>